<evidence type="ECO:0000313" key="2">
    <source>
        <dbReference type="Proteomes" id="UP001432099"/>
    </source>
</evidence>
<proteinExistence type="predicted"/>
<reference evidence="1" key="1">
    <citation type="journal article" date="2024" name="Int. J. Syst. Evol. Microbiol.">
        <title>Turicibacter faecis sp. nov., isolated from faeces of heart failure mouse model.</title>
        <authorList>
            <person name="Imamura Y."/>
            <person name="Motooka D."/>
            <person name="Nakajima Y."/>
            <person name="Ito S."/>
            <person name="Kitakaze M."/>
            <person name="Iida T."/>
            <person name="Nakamura S."/>
        </authorList>
    </citation>
    <scope>NUCLEOTIDE SEQUENCE</scope>
    <source>
        <strain evidence="1">TC023</strain>
    </source>
</reference>
<dbReference type="Proteomes" id="UP001432099">
    <property type="component" value="Chromosome"/>
</dbReference>
<name>A0ABM8IL30_9FIRM</name>
<keyword evidence="2" id="KW-1185">Reference proteome</keyword>
<dbReference type="EMBL" id="AP028127">
    <property type="protein sequence ID" value="BEH90348.1"/>
    <property type="molecule type" value="Genomic_DNA"/>
</dbReference>
<organism evidence="1 2">
    <name type="scientific">Turicibacter faecis</name>
    <dbReference type="NCBI Taxonomy" id="2963365"/>
    <lineage>
        <taxon>Bacteria</taxon>
        <taxon>Bacillati</taxon>
        <taxon>Bacillota</taxon>
        <taxon>Erysipelotrichia</taxon>
        <taxon>Erysipelotrichales</taxon>
        <taxon>Turicibacteraceae</taxon>
        <taxon>Turicibacter</taxon>
    </lineage>
</organism>
<protein>
    <submittedName>
        <fullName evidence="1">Uncharacterized protein</fullName>
    </submittedName>
</protein>
<gene>
    <name evidence="1" type="ORF">T23_04500</name>
</gene>
<sequence length="77" mass="8675">MPSFKFSFLDRRIEKTEAASVELMIAPINKLSKPFIFKKKKQKKPVSRAVNNTPSVDKIRAGFTTGRAAFQLVPKPP</sequence>
<evidence type="ECO:0000313" key="1">
    <source>
        <dbReference type="EMBL" id="BEH90348.1"/>
    </source>
</evidence>
<accession>A0ABM8IL30</accession>